<protein>
    <submittedName>
        <fullName evidence="2">Reverse transcriptase domain-containing protein</fullName>
    </submittedName>
</protein>
<keyword evidence="1" id="KW-1185">Reference proteome</keyword>
<dbReference type="AlphaFoldDB" id="A0A7I5EEE0"/>
<evidence type="ECO:0000313" key="1">
    <source>
        <dbReference type="Proteomes" id="UP000025227"/>
    </source>
</evidence>
<name>A0A7I5EEE0_HAECO</name>
<dbReference type="OrthoDB" id="5806179at2759"/>
<dbReference type="OMA" id="CHHRQSE"/>
<reference evidence="2" key="1">
    <citation type="submission" date="2020-12" db="UniProtKB">
        <authorList>
            <consortium name="WormBaseParasite"/>
        </authorList>
    </citation>
    <scope>IDENTIFICATION</scope>
    <source>
        <strain evidence="2">MHco3</strain>
    </source>
</reference>
<proteinExistence type="predicted"/>
<accession>A0A7I5EEE0</accession>
<evidence type="ECO:0000313" key="2">
    <source>
        <dbReference type="WBParaSite" id="HCON_00184640-00001"/>
    </source>
</evidence>
<sequence length="93" mass="11101">MDLEKLYREDHTFFKVIVGDFNAKIVPRRTAEELHIETHGMEWNEQGERIPEFIMSTHTIRGNSQFQRPFHSRWAWESPGGQCHHRQSEILPD</sequence>
<dbReference type="Proteomes" id="UP000025227">
    <property type="component" value="Unplaced"/>
</dbReference>
<dbReference type="WBParaSite" id="HCON_00184640-00001">
    <property type="protein sequence ID" value="HCON_00184640-00001"/>
    <property type="gene ID" value="HCON_00184640"/>
</dbReference>
<organism evidence="1 2">
    <name type="scientific">Haemonchus contortus</name>
    <name type="common">Barber pole worm</name>
    <dbReference type="NCBI Taxonomy" id="6289"/>
    <lineage>
        <taxon>Eukaryota</taxon>
        <taxon>Metazoa</taxon>
        <taxon>Ecdysozoa</taxon>
        <taxon>Nematoda</taxon>
        <taxon>Chromadorea</taxon>
        <taxon>Rhabditida</taxon>
        <taxon>Rhabditina</taxon>
        <taxon>Rhabditomorpha</taxon>
        <taxon>Strongyloidea</taxon>
        <taxon>Trichostrongylidae</taxon>
        <taxon>Haemonchus</taxon>
    </lineage>
</organism>